<organism evidence="1 2">
    <name type="scientific">Chaetomium tenue</name>
    <dbReference type="NCBI Taxonomy" id="1854479"/>
    <lineage>
        <taxon>Eukaryota</taxon>
        <taxon>Fungi</taxon>
        <taxon>Dikarya</taxon>
        <taxon>Ascomycota</taxon>
        <taxon>Pezizomycotina</taxon>
        <taxon>Sordariomycetes</taxon>
        <taxon>Sordariomycetidae</taxon>
        <taxon>Sordariales</taxon>
        <taxon>Chaetomiaceae</taxon>
        <taxon>Chaetomium</taxon>
    </lineage>
</organism>
<gene>
    <name evidence="1" type="ORF">F5144DRAFT_173676</name>
</gene>
<reference evidence="1 2" key="1">
    <citation type="journal article" date="2021" name="Nat. Commun.">
        <title>Genetic determinants of endophytism in the Arabidopsis root mycobiome.</title>
        <authorList>
            <person name="Mesny F."/>
            <person name="Miyauchi S."/>
            <person name="Thiergart T."/>
            <person name="Pickel B."/>
            <person name="Atanasova L."/>
            <person name="Karlsson M."/>
            <person name="Huettel B."/>
            <person name="Barry K.W."/>
            <person name="Haridas S."/>
            <person name="Chen C."/>
            <person name="Bauer D."/>
            <person name="Andreopoulos W."/>
            <person name="Pangilinan J."/>
            <person name="LaButti K."/>
            <person name="Riley R."/>
            <person name="Lipzen A."/>
            <person name="Clum A."/>
            <person name="Drula E."/>
            <person name="Henrissat B."/>
            <person name="Kohler A."/>
            <person name="Grigoriev I.V."/>
            <person name="Martin F.M."/>
            <person name="Hacquard S."/>
        </authorList>
    </citation>
    <scope>NUCLEOTIDE SEQUENCE [LARGE SCALE GENOMIC DNA]</scope>
    <source>
        <strain evidence="1 2">MPI-SDFR-AT-0079</strain>
    </source>
</reference>
<dbReference type="EMBL" id="JAGIZQ010000003">
    <property type="protein sequence ID" value="KAH6636283.1"/>
    <property type="molecule type" value="Genomic_DNA"/>
</dbReference>
<accession>A0ACB7PDC2</accession>
<protein>
    <submittedName>
        <fullName evidence="1">Uncharacterized protein</fullName>
    </submittedName>
</protein>
<evidence type="ECO:0000313" key="2">
    <source>
        <dbReference type="Proteomes" id="UP000724584"/>
    </source>
</evidence>
<proteinExistence type="predicted"/>
<name>A0ACB7PDC2_9PEZI</name>
<comment type="caution">
    <text evidence="1">The sequence shown here is derived from an EMBL/GenBank/DDBJ whole genome shotgun (WGS) entry which is preliminary data.</text>
</comment>
<dbReference type="Proteomes" id="UP000724584">
    <property type="component" value="Unassembled WGS sequence"/>
</dbReference>
<evidence type="ECO:0000313" key="1">
    <source>
        <dbReference type="EMBL" id="KAH6636283.1"/>
    </source>
</evidence>
<sequence length="1164" mass="128213">MTKRGLASFDGRSRGINRECGVDEDDGWRERATAQHATPSEWLLLSVFQSLPFPSVPYPIPIGTNKLKPGKHSPACCPEGLYARPEPSSVCVCLVIARSSRAAQRGNHLALLKNWFAHHVSCTFFARLPRIERREARARASICSFVGRLRHNTPSAVVDEYTINMDGVWLPRPSILQVPAVHAESHTRPQNSHSHSALDAFAKRGRRIFPLSQGPNLPHTSGLEIHLFVQPCNITVKMPGEEFITLHEAQPQRPPYNPAVNRPAVLATPGYQGQVGQQPPRTVNAGGQQYHPQSPVGQQQYYTTPVSASTPQWRQRQYATAQPDAHVEISDLRKERPLTNEEAREKEREAHSQYCIIRIVRDEGGRHASDGTRRKPSWARVQFRPDPSTTKKEAARAVRKLDQTTTSVTEKKRDLTEDQRRQVELVLLRLRKKWDDETFETELVQLDDELEEKPKENEWEGETERERRNDKHRKEDAGQSGAARVPSKPHSKPHSKSKQPKKTTTERVSITAYFKRAPRLEIDPFSIPPPPNNAQHNIHTADMQQAYPPPATQPVNGYYPPPPQHNVPPPQMNNPPPQQGIPPSQLNNPPPQPPPRPTETRNSNPAHQAQAYAQNPRTGPGQAPPRRPPNSPARRASFHQRSPLYRRPSSPIRKRARSPLSTDESASSKVFSDADDDTDYTSPSTPSYTSNRDFFDRPRQNSRYRESPAHYGIQPKFPRGKPQREVHIQPHRSHERRPDLGERQHTIPVLNQQPLPRHMSNPAPGPGFPRPMPGHANMTDAAPPVAASQPPTAQVPTGPRPTGPAQFPPPPPGAQSQGPPPGHNPTAFPSQPNPTPPPGQHNPGPVPGQHGQGFPAAPGSHPPPNMAPRGPGPMNGMNGMGQMNPNQPVNLAGNPANGPNPAMHPRHPGNTEGNPSQIPPPQNPALNPTALYATAYARGRADIHEEALHMAERVAERVVAAAVPPRAAEGRRRGASPVVIQEDRGRGRAGRDRDRDRDDYDNRGRARSPSRSPSRSASRSRSPSRSPDRDRHTRDRRRERSRSVDRRRDHREGGERNRGHEQRHRDRHHGHGARLGTGAGAGAGAEAGVWTGAAIGIGIGTAAGTVIVNPSGAGIATAAAEAQASTVYGPVLLPSRTVVRALASELSAPRTGMPRRAMVWVGMG</sequence>
<keyword evidence="2" id="KW-1185">Reference proteome</keyword>